<organism evidence="1 2">
    <name type="scientific">Aspergillus clavatus (strain ATCC 1007 / CBS 513.65 / DSM 816 / NCTC 3887 / NRRL 1 / QM 1276 / 107)</name>
    <dbReference type="NCBI Taxonomy" id="344612"/>
    <lineage>
        <taxon>Eukaryota</taxon>
        <taxon>Fungi</taxon>
        <taxon>Dikarya</taxon>
        <taxon>Ascomycota</taxon>
        <taxon>Pezizomycotina</taxon>
        <taxon>Eurotiomycetes</taxon>
        <taxon>Eurotiomycetidae</taxon>
        <taxon>Eurotiales</taxon>
        <taxon>Aspergillaceae</taxon>
        <taxon>Aspergillus</taxon>
        <taxon>Aspergillus subgen. Fumigati</taxon>
    </lineage>
</organism>
<sequence length="65" mass="7024">MLRVSLNLPELFVPEIQLMNVNESDGPVGGIASPWPPGKYIHDPACAFGQPKYLAPVRSGLHNPS</sequence>
<dbReference type="AlphaFoldDB" id="A1CK81"/>
<proteinExistence type="predicted"/>
<name>A1CK81_ASPCL</name>
<accession>A1CK81</accession>
<dbReference type="VEuPathDB" id="FungiDB:ACLA_037620"/>
<dbReference type="GeneID" id="4702804"/>
<evidence type="ECO:0000313" key="2">
    <source>
        <dbReference type="Proteomes" id="UP000006701"/>
    </source>
</evidence>
<protein>
    <submittedName>
        <fullName evidence="1">Uncharacterized protein</fullName>
    </submittedName>
</protein>
<evidence type="ECO:0000313" key="1">
    <source>
        <dbReference type="EMBL" id="EAW09555.1"/>
    </source>
</evidence>
<keyword evidence="2" id="KW-1185">Reference proteome</keyword>
<dbReference type="RefSeq" id="XP_001270981.1">
    <property type="nucleotide sequence ID" value="XM_001270980.1"/>
</dbReference>
<gene>
    <name evidence="1" type="ORF">ACLA_037620</name>
</gene>
<dbReference type="HOGENOM" id="CLU_2849255_0_0_1"/>
<dbReference type="Proteomes" id="UP000006701">
    <property type="component" value="Unassembled WGS sequence"/>
</dbReference>
<dbReference type="KEGG" id="act:ACLA_037620"/>
<reference evidence="1 2" key="1">
    <citation type="journal article" date="2008" name="PLoS Genet.">
        <title>Genomic islands in the pathogenic filamentous fungus Aspergillus fumigatus.</title>
        <authorList>
            <person name="Fedorova N.D."/>
            <person name="Khaldi N."/>
            <person name="Joardar V.S."/>
            <person name="Maiti R."/>
            <person name="Amedeo P."/>
            <person name="Anderson M.J."/>
            <person name="Crabtree J."/>
            <person name="Silva J.C."/>
            <person name="Badger J.H."/>
            <person name="Albarraq A."/>
            <person name="Angiuoli S."/>
            <person name="Bussey H."/>
            <person name="Bowyer P."/>
            <person name="Cotty P.J."/>
            <person name="Dyer P.S."/>
            <person name="Egan A."/>
            <person name="Galens K."/>
            <person name="Fraser-Liggett C.M."/>
            <person name="Haas B.J."/>
            <person name="Inman J.M."/>
            <person name="Kent R."/>
            <person name="Lemieux S."/>
            <person name="Malavazi I."/>
            <person name="Orvis J."/>
            <person name="Roemer T."/>
            <person name="Ronning C.M."/>
            <person name="Sundaram J.P."/>
            <person name="Sutton G."/>
            <person name="Turner G."/>
            <person name="Venter J.C."/>
            <person name="White O.R."/>
            <person name="Whitty B.R."/>
            <person name="Youngman P."/>
            <person name="Wolfe K.H."/>
            <person name="Goldman G.H."/>
            <person name="Wortman J.R."/>
            <person name="Jiang B."/>
            <person name="Denning D.W."/>
            <person name="Nierman W.C."/>
        </authorList>
    </citation>
    <scope>NUCLEOTIDE SEQUENCE [LARGE SCALE GENOMIC DNA]</scope>
    <source>
        <strain evidence="2">ATCC 1007 / CBS 513.65 / DSM 816 / NCTC 3887 / NRRL 1</strain>
    </source>
</reference>
<dbReference type="EMBL" id="DS027056">
    <property type="protein sequence ID" value="EAW09555.1"/>
    <property type="molecule type" value="Genomic_DNA"/>
</dbReference>